<dbReference type="RefSeq" id="WP_285273313.1">
    <property type="nucleotide sequence ID" value="NZ_JASNVW010000001.1"/>
</dbReference>
<evidence type="ECO:0000313" key="2">
    <source>
        <dbReference type="EMBL" id="MDK6028348.1"/>
    </source>
</evidence>
<evidence type="ECO:0000259" key="1">
    <source>
        <dbReference type="Pfam" id="PF04981"/>
    </source>
</evidence>
<proteinExistence type="predicted"/>
<name>A0ABD4Z5X9_9CREN</name>
<gene>
    <name evidence="2" type="ORF">QPL79_03095</name>
</gene>
<dbReference type="AlphaFoldDB" id="A0ABD4Z5X9"/>
<dbReference type="Pfam" id="PF04981">
    <property type="entry name" value="NMD3"/>
    <property type="match status" value="1"/>
</dbReference>
<dbReference type="InterPro" id="IPR007064">
    <property type="entry name" value="Nmd3_N"/>
</dbReference>
<reference evidence="2 3" key="1">
    <citation type="submission" date="2023-05" db="EMBL/GenBank/DDBJ databases">
        <title>A new hyperthermophilic archaea 'Ignisphaera cupida' sp. nov. and description of the family 'Ignisphaeraceae' fam. nov.</title>
        <authorList>
            <person name="Podosokorskaya O.A."/>
            <person name="Elcheninov A.G."/>
            <person name="Klukina A."/>
            <person name="Merkel A.Y."/>
        </authorList>
    </citation>
    <scope>NUCLEOTIDE SEQUENCE [LARGE SCALE GENOMIC DNA]</scope>
    <source>
        <strain evidence="2 3">4213-co</strain>
    </source>
</reference>
<accession>A0ABD4Z5X9</accession>
<sequence>MKRFCVKCGVEESPSTPIVNGLCPKCYVEVRGVVEKVDKIEIEFCRSCGAVNVHGKWIDVNSSEDLSEIVEEYVIDSIKPLQDFLLEDVKVDFKPFEDSIATIKLFGKLREIKIEHAIQVRMFWKSTLCPNCRRIAGGGHKAVVQIRYVNDDEEIEKFVKLVEKEFNKFIKEIKPVKKGYDIMLTDAGIAKKIVDLAKRRWFGVKIIESFGDVKRLSTGEKMARLYISIRILNFKSGDYIVVNGTPYTVESFDGAWLKLRNQNGDVIEVHVDFVMKSFSKYKSRK</sequence>
<comment type="caution">
    <text evidence="2">The sequence shown here is derived from an EMBL/GenBank/DDBJ whole genome shotgun (WGS) entry which is preliminary data.</text>
</comment>
<keyword evidence="3" id="KW-1185">Reference proteome</keyword>
<feature type="domain" description="Nmd3 N-terminal" evidence="1">
    <location>
        <begin position="5"/>
        <end position="231"/>
    </location>
</feature>
<dbReference type="PANTHER" id="PTHR12746">
    <property type="entry name" value="NONSENSE-MEDIATED MRNA DECAY PROTEIN 3"/>
    <property type="match status" value="1"/>
</dbReference>
<dbReference type="PANTHER" id="PTHR12746:SF2">
    <property type="entry name" value="60S RIBOSOMAL EXPORT PROTEIN NMD3"/>
    <property type="match status" value="1"/>
</dbReference>
<dbReference type="InterPro" id="IPR039768">
    <property type="entry name" value="Nmd3"/>
</dbReference>
<dbReference type="Proteomes" id="UP001529235">
    <property type="component" value="Unassembled WGS sequence"/>
</dbReference>
<evidence type="ECO:0000313" key="3">
    <source>
        <dbReference type="Proteomes" id="UP001529235"/>
    </source>
</evidence>
<protein>
    <submittedName>
        <fullName evidence="2">60S ribosomal export protein NMD3</fullName>
    </submittedName>
</protein>
<dbReference type="EMBL" id="JASNVW010000001">
    <property type="protein sequence ID" value="MDK6028348.1"/>
    <property type="molecule type" value="Genomic_DNA"/>
</dbReference>
<organism evidence="2 3">
    <name type="scientific">Ignisphaera cupida</name>
    <dbReference type="NCBI Taxonomy" id="3050454"/>
    <lineage>
        <taxon>Archaea</taxon>
        <taxon>Thermoproteota</taxon>
        <taxon>Thermoprotei</taxon>
        <taxon>Desulfurococcales</taxon>
        <taxon>Desulfurococcaceae</taxon>
        <taxon>Ignisphaera</taxon>
    </lineage>
</organism>